<organism evidence="1 2">
    <name type="scientific">Methylobacterium soli</name>
    <dbReference type="NCBI Taxonomy" id="553447"/>
    <lineage>
        <taxon>Bacteria</taxon>
        <taxon>Pseudomonadati</taxon>
        <taxon>Pseudomonadota</taxon>
        <taxon>Alphaproteobacteria</taxon>
        <taxon>Hyphomicrobiales</taxon>
        <taxon>Methylobacteriaceae</taxon>
        <taxon>Methylobacterium</taxon>
    </lineage>
</organism>
<dbReference type="EMBL" id="VZZK01000057">
    <property type="protein sequence ID" value="KAB1071001.1"/>
    <property type="molecule type" value="Genomic_DNA"/>
</dbReference>
<keyword evidence="2" id="KW-1185">Reference proteome</keyword>
<name>A0A6L3SSX5_9HYPH</name>
<evidence type="ECO:0000313" key="2">
    <source>
        <dbReference type="Proteomes" id="UP000474159"/>
    </source>
</evidence>
<sequence length="259" mass="29029">MEGKTEYTGTSGAVPPGFALAQTVLARFYEERVVAFEARERVAERAHVTMVVTDALGAGTLVVFISTQQGDIVPVPVDAWRPHLTEPSRPHANVDRLHKSGLRHEDPLELAHETFTARGIALVDLNNWAGFSKYADRWPSYEIPASVRLLLKFCEHKEAMSEGLPLQKSDAIEWFRQNWPWELQDKWPAEDRAGKSYINKDNCPSFVSELAHVVLSEKERAGGAIPAELRKAVGDRRKRMAQRRVSDADFEAGLAIIDD</sequence>
<protein>
    <submittedName>
        <fullName evidence="1">Uncharacterized protein</fullName>
    </submittedName>
</protein>
<comment type="caution">
    <text evidence="1">The sequence shown here is derived from an EMBL/GenBank/DDBJ whole genome shotgun (WGS) entry which is preliminary data.</text>
</comment>
<dbReference type="RefSeq" id="WP_151005048.1">
    <property type="nucleotide sequence ID" value="NZ_BPQY01000391.1"/>
</dbReference>
<reference evidence="1 2" key="1">
    <citation type="submission" date="2019-09" db="EMBL/GenBank/DDBJ databases">
        <title>YIM 48816 draft genome.</title>
        <authorList>
            <person name="Jiang L."/>
        </authorList>
    </citation>
    <scope>NUCLEOTIDE SEQUENCE [LARGE SCALE GENOMIC DNA]</scope>
    <source>
        <strain evidence="1 2">YIM 48816</strain>
    </source>
</reference>
<evidence type="ECO:0000313" key="1">
    <source>
        <dbReference type="EMBL" id="KAB1071001.1"/>
    </source>
</evidence>
<dbReference type="Proteomes" id="UP000474159">
    <property type="component" value="Unassembled WGS sequence"/>
</dbReference>
<accession>A0A6L3SSX5</accession>
<dbReference type="AlphaFoldDB" id="A0A6L3SSX5"/>
<gene>
    <name evidence="1" type="ORF">F6X53_29390</name>
</gene>
<proteinExistence type="predicted"/>